<proteinExistence type="predicted"/>
<dbReference type="EMBL" id="JALLPJ020000272">
    <property type="protein sequence ID" value="KAL3796909.1"/>
    <property type="molecule type" value="Genomic_DNA"/>
</dbReference>
<comment type="caution">
    <text evidence="1">The sequence shown here is derived from an EMBL/GenBank/DDBJ whole genome shotgun (WGS) entry which is preliminary data.</text>
</comment>
<dbReference type="AlphaFoldDB" id="A0ABD3QA97"/>
<evidence type="ECO:0000313" key="1">
    <source>
        <dbReference type="EMBL" id="KAL3796909.1"/>
    </source>
</evidence>
<gene>
    <name evidence="1" type="ORF">ACHAWO_005045</name>
</gene>
<sequence>MVVYHTSLQLGLYCYTCQRGYRCVPKQGEPPFEFFDDEVVKLDKPELYVTDAADNIEDGAPCPQLLYPPGAEDKGVNWDMIFVV</sequence>
<evidence type="ECO:0000313" key="2">
    <source>
        <dbReference type="Proteomes" id="UP001530400"/>
    </source>
</evidence>
<dbReference type="Proteomes" id="UP001530400">
    <property type="component" value="Unassembled WGS sequence"/>
</dbReference>
<reference evidence="1 2" key="1">
    <citation type="submission" date="2024-10" db="EMBL/GenBank/DDBJ databases">
        <title>Updated reference genomes for cyclostephanoid diatoms.</title>
        <authorList>
            <person name="Roberts W.R."/>
            <person name="Alverson A.J."/>
        </authorList>
    </citation>
    <scope>NUCLEOTIDE SEQUENCE [LARGE SCALE GENOMIC DNA]</scope>
    <source>
        <strain evidence="1 2">AJA010-31</strain>
    </source>
</reference>
<keyword evidence="2" id="KW-1185">Reference proteome</keyword>
<organism evidence="1 2">
    <name type="scientific">Cyclotella atomus</name>
    <dbReference type="NCBI Taxonomy" id="382360"/>
    <lineage>
        <taxon>Eukaryota</taxon>
        <taxon>Sar</taxon>
        <taxon>Stramenopiles</taxon>
        <taxon>Ochrophyta</taxon>
        <taxon>Bacillariophyta</taxon>
        <taxon>Coscinodiscophyceae</taxon>
        <taxon>Thalassiosirophycidae</taxon>
        <taxon>Stephanodiscales</taxon>
        <taxon>Stephanodiscaceae</taxon>
        <taxon>Cyclotella</taxon>
    </lineage>
</organism>
<accession>A0ABD3QA97</accession>
<protein>
    <submittedName>
        <fullName evidence="1">Uncharacterized protein</fullName>
    </submittedName>
</protein>
<name>A0ABD3QA97_9STRA</name>